<sequence>MRYISCVDVCPNKGLAACLLQAFGCLLFSVGSDRLAQSLKCSFSGCVAAYIITSRALPEVGLDPANECRLSTKVLAHHAINLRNALDIEREPCNLRRLRVEHMPCTLDSRNTTKFASATGYYLCSDSPRSGTSFEPPTLFAKSLFPAARRPVIRSVTVSYVVESGDPQSFFFDIFVEQNGGPGFRLNVSSGQLFSGSGSFQTTPGYTGGHYIEAYEPSATIGETPPFATGPTYDVLDPGSTPTTAPPASPTTATTAKSSPTVQAPTTTTTVAGGGGGGGGSTQTSLGSSQVGDVVDDATSLLASETQPPPAAFTVTRSGEGSGLSVIEIVAGSGTVAVQTQQTGSVTSLSSSPSAVSAASEPPARAHTDTGVIVGAVVGALVLLALLLLVGRRFRRRQPEDIQFEPAFMVSSRHPTVAPFLGFAVPSRSSASATNEKRATSTLSAAALARLGFLRLPDSSSAPAAADPTTPATAVNNAKRLGHTISKSRASTLSETSTLASRTGESSVAFTPMPIANSTHATSTIPSPAALAPNTTTGMQMEWVLRATTDPPPGYSDTQVSS</sequence>
<evidence type="ECO:0000256" key="1">
    <source>
        <dbReference type="SAM" id="MobiDB-lite"/>
    </source>
</evidence>
<evidence type="ECO:0000313" key="3">
    <source>
        <dbReference type="EMBL" id="GAT59566.1"/>
    </source>
</evidence>
<feature type="compositionally biased region" description="Low complexity" evidence="1">
    <location>
        <begin position="250"/>
        <end position="271"/>
    </location>
</feature>
<keyword evidence="2" id="KW-1133">Transmembrane helix</keyword>
<dbReference type="Proteomes" id="UP000815677">
    <property type="component" value="Unassembled WGS sequence"/>
</dbReference>
<evidence type="ECO:0000256" key="2">
    <source>
        <dbReference type="SAM" id="Phobius"/>
    </source>
</evidence>
<feature type="transmembrane region" description="Helical" evidence="2">
    <location>
        <begin position="371"/>
        <end position="390"/>
    </location>
</feature>
<gene>
    <name evidence="3" type="ORF">MCHLO_15838</name>
</gene>
<reference evidence="3" key="1">
    <citation type="submission" date="2014-09" db="EMBL/GenBank/DDBJ databases">
        <title>Genome sequence of the luminous mushroom Mycena chlorophos for searching fungal bioluminescence genes.</title>
        <authorList>
            <person name="Tanaka Y."/>
            <person name="Kasuga D."/>
            <person name="Oba Y."/>
            <person name="Hase S."/>
            <person name="Sato K."/>
            <person name="Oba Y."/>
            <person name="Sakakibara Y."/>
        </authorList>
    </citation>
    <scope>NUCLEOTIDE SEQUENCE</scope>
</reference>
<name>A0ABQ0M8E0_MYCCL</name>
<feature type="compositionally biased region" description="Gly residues" evidence="1">
    <location>
        <begin position="272"/>
        <end position="281"/>
    </location>
</feature>
<feature type="region of interest" description="Disordered" evidence="1">
    <location>
        <begin position="220"/>
        <end position="290"/>
    </location>
</feature>
<keyword evidence="2" id="KW-0812">Transmembrane</keyword>
<feature type="region of interest" description="Disordered" evidence="1">
    <location>
        <begin position="344"/>
        <end position="363"/>
    </location>
</feature>
<accession>A0ABQ0M8E0</accession>
<dbReference type="EMBL" id="DF849885">
    <property type="protein sequence ID" value="GAT59566.1"/>
    <property type="molecule type" value="Genomic_DNA"/>
</dbReference>
<evidence type="ECO:0000313" key="4">
    <source>
        <dbReference type="Proteomes" id="UP000815677"/>
    </source>
</evidence>
<keyword evidence="2" id="KW-0472">Membrane</keyword>
<proteinExistence type="predicted"/>
<keyword evidence="4" id="KW-1185">Reference proteome</keyword>
<protein>
    <recommendedName>
        <fullName evidence="5">Extracellular membrane protein CFEM domain-containing protein</fullName>
    </recommendedName>
</protein>
<feature type="compositionally biased region" description="Low complexity" evidence="1">
    <location>
        <begin position="344"/>
        <end position="360"/>
    </location>
</feature>
<evidence type="ECO:0008006" key="5">
    <source>
        <dbReference type="Google" id="ProtNLM"/>
    </source>
</evidence>
<organism evidence="3 4">
    <name type="scientific">Mycena chlorophos</name>
    <name type="common">Agaric fungus</name>
    <name type="synonym">Agaricus chlorophos</name>
    <dbReference type="NCBI Taxonomy" id="658473"/>
    <lineage>
        <taxon>Eukaryota</taxon>
        <taxon>Fungi</taxon>
        <taxon>Dikarya</taxon>
        <taxon>Basidiomycota</taxon>
        <taxon>Agaricomycotina</taxon>
        <taxon>Agaricomycetes</taxon>
        <taxon>Agaricomycetidae</taxon>
        <taxon>Agaricales</taxon>
        <taxon>Marasmiineae</taxon>
        <taxon>Mycenaceae</taxon>
        <taxon>Mycena</taxon>
    </lineage>
</organism>